<dbReference type="Proteomes" id="UP000677913">
    <property type="component" value="Unassembled WGS sequence"/>
</dbReference>
<gene>
    <name evidence="4" type="ORF">KGA66_00150</name>
</gene>
<dbReference type="PANTHER" id="PTHR35526">
    <property type="entry name" value="ANTI-SIGMA-F FACTOR RSBW-RELATED"/>
    <property type="match status" value="1"/>
</dbReference>
<evidence type="ECO:0000259" key="3">
    <source>
        <dbReference type="Pfam" id="PF14417"/>
    </source>
</evidence>
<dbReference type="Pfam" id="PF13581">
    <property type="entry name" value="HATPase_c_2"/>
    <property type="match status" value="1"/>
</dbReference>
<dbReference type="Gene3D" id="3.30.565.10">
    <property type="entry name" value="Histidine kinase-like ATPase, C-terminal domain"/>
    <property type="match status" value="1"/>
</dbReference>
<sequence>MTIDQLSRTHGGEAPQPGRFRHEALLYAGAEQFVERTAAFVRDALAADEPVMVAVIEPRAGMLRDALGADTRRVQFVDMETVGRNPARIIPVWQEWAARHARTARAFRGVGEPIWRGRSEAELAECHLHEALLNTAFDDGPPWWLVCPYDVSSLGPDVVATARHTHPAMIDGRPTSAEARQPNAQFTQAAMYTTPWSEPTGTLYQTGFGMNDLPRIRQAVAACAAHEHVAPDRVDDLVLVANELACNSIKHGGGTGTLRLWRERGELICEVRDRGLITDPLAGRRKPDPRSDGGAGLWIANLLCDLVRIRSTAQDGTTVRVHIEARTGRI</sequence>
<feature type="domain" description="MEDS" evidence="3">
    <location>
        <begin position="21"/>
        <end position="167"/>
    </location>
</feature>
<keyword evidence="1" id="KW-0723">Serine/threonine-protein kinase</keyword>
<dbReference type="GO" id="GO:0004674">
    <property type="term" value="F:protein serine/threonine kinase activity"/>
    <property type="evidence" value="ECO:0007669"/>
    <property type="project" value="UniProtKB-KW"/>
</dbReference>
<keyword evidence="5" id="KW-1185">Reference proteome</keyword>
<dbReference type="InterPro" id="IPR025847">
    <property type="entry name" value="MEDS_domain"/>
</dbReference>
<dbReference type="InterPro" id="IPR003594">
    <property type="entry name" value="HATPase_dom"/>
</dbReference>
<comment type="caution">
    <text evidence="4">The sequence shown here is derived from an EMBL/GenBank/DDBJ whole genome shotgun (WGS) entry which is preliminary data.</text>
</comment>
<proteinExistence type="predicted"/>
<evidence type="ECO:0000313" key="5">
    <source>
        <dbReference type="Proteomes" id="UP000677913"/>
    </source>
</evidence>
<dbReference type="AlphaFoldDB" id="A0A8J8BC60"/>
<evidence type="ECO:0000256" key="1">
    <source>
        <dbReference type="ARBA" id="ARBA00022527"/>
    </source>
</evidence>
<dbReference type="EMBL" id="JAGSXH010000001">
    <property type="protein sequence ID" value="MBS2961434.1"/>
    <property type="molecule type" value="Genomic_DNA"/>
</dbReference>
<reference evidence="4" key="1">
    <citation type="submission" date="2021-04" db="EMBL/GenBank/DDBJ databases">
        <title>Genome based classification of Actinospica acidithermotolerans sp. nov., an actinobacterium isolated from an Indonesian hot spring.</title>
        <authorList>
            <person name="Kusuma A.B."/>
            <person name="Putra K.E."/>
            <person name="Nafisah S."/>
            <person name="Loh J."/>
            <person name="Nouioui I."/>
            <person name="Goodfellow M."/>
        </authorList>
    </citation>
    <scope>NUCLEOTIDE SEQUENCE</scope>
    <source>
        <strain evidence="4">DSM 45618</strain>
    </source>
</reference>
<dbReference type="InterPro" id="IPR050267">
    <property type="entry name" value="Anti-sigma-factor_SerPK"/>
</dbReference>
<dbReference type="NCBIfam" id="NF041045">
    <property type="entry name" value="RsbA_anti_sig"/>
    <property type="match status" value="1"/>
</dbReference>
<keyword evidence="4" id="KW-0808">Transferase</keyword>
<dbReference type="RefSeq" id="WP_211463127.1">
    <property type="nucleotide sequence ID" value="NZ_JAGSXH010000001.1"/>
</dbReference>
<accession>A0A8J8BC60</accession>
<protein>
    <submittedName>
        <fullName evidence="4">Sensor histidine kinase</fullName>
    </submittedName>
</protein>
<dbReference type="InterPro" id="IPR047718">
    <property type="entry name" value="RsbA-like_anti_sig"/>
</dbReference>
<name>A0A8J8BC60_9ACTN</name>
<dbReference type="InterPro" id="IPR036890">
    <property type="entry name" value="HATPase_C_sf"/>
</dbReference>
<dbReference type="PANTHER" id="PTHR35526:SF3">
    <property type="entry name" value="ANTI-SIGMA-F FACTOR RSBW"/>
    <property type="match status" value="1"/>
</dbReference>
<keyword evidence="4" id="KW-0418">Kinase</keyword>
<evidence type="ECO:0000259" key="2">
    <source>
        <dbReference type="Pfam" id="PF13581"/>
    </source>
</evidence>
<dbReference type="SUPFAM" id="SSF55874">
    <property type="entry name" value="ATPase domain of HSP90 chaperone/DNA topoisomerase II/histidine kinase"/>
    <property type="match status" value="1"/>
</dbReference>
<dbReference type="Pfam" id="PF14417">
    <property type="entry name" value="MEDS"/>
    <property type="match status" value="1"/>
</dbReference>
<organism evidence="4 5">
    <name type="scientific">Actinocrinis puniceicyclus</name>
    <dbReference type="NCBI Taxonomy" id="977794"/>
    <lineage>
        <taxon>Bacteria</taxon>
        <taxon>Bacillati</taxon>
        <taxon>Actinomycetota</taxon>
        <taxon>Actinomycetes</taxon>
        <taxon>Catenulisporales</taxon>
        <taxon>Actinospicaceae</taxon>
        <taxon>Actinocrinis</taxon>
    </lineage>
</organism>
<feature type="domain" description="Histidine kinase/HSP90-like ATPase" evidence="2">
    <location>
        <begin position="212"/>
        <end position="321"/>
    </location>
</feature>
<dbReference type="CDD" id="cd16936">
    <property type="entry name" value="HATPase_RsbW-like"/>
    <property type="match status" value="1"/>
</dbReference>
<evidence type="ECO:0000313" key="4">
    <source>
        <dbReference type="EMBL" id="MBS2961434.1"/>
    </source>
</evidence>